<proteinExistence type="predicted"/>
<dbReference type="EMBL" id="JAOTPV010000004">
    <property type="protein sequence ID" value="KAJ4483887.1"/>
    <property type="molecule type" value="Genomic_DNA"/>
</dbReference>
<sequence length="127" mass="14082">MSNLHPRSEGFFSTGGFGISPLFCDSPFEMPGLPDLSDTDITGQTFLASFHYDDRTLFPGVLKRGVVGSTICVMYAYFHRFVDGQTGVRLEEPKDVKILPLGIEELVAQGVWLRGPSRRDGCAFYLN</sequence>
<accession>A0A9W9DS41</accession>
<dbReference type="AlphaFoldDB" id="A0A9W9DS41"/>
<evidence type="ECO:0000313" key="2">
    <source>
        <dbReference type="Proteomes" id="UP001150266"/>
    </source>
</evidence>
<dbReference type="OrthoDB" id="265717at2759"/>
<name>A0A9W9DS41_9AGAR</name>
<evidence type="ECO:0000313" key="1">
    <source>
        <dbReference type="EMBL" id="KAJ4483887.1"/>
    </source>
</evidence>
<keyword evidence="2" id="KW-1185">Reference proteome</keyword>
<comment type="caution">
    <text evidence="1">The sequence shown here is derived from an EMBL/GenBank/DDBJ whole genome shotgun (WGS) entry which is preliminary data.</text>
</comment>
<organism evidence="1 2">
    <name type="scientific">Lentinula aciculospora</name>
    <dbReference type="NCBI Taxonomy" id="153920"/>
    <lineage>
        <taxon>Eukaryota</taxon>
        <taxon>Fungi</taxon>
        <taxon>Dikarya</taxon>
        <taxon>Basidiomycota</taxon>
        <taxon>Agaricomycotina</taxon>
        <taxon>Agaricomycetes</taxon>
        <taxon>Agaricomycetidae</taxon>
        <taxon>Agaricales</taxon>
        <taxon>Marasmiineae</taxon>
        <taxon>Omphalotaceae</taxon>
        <taxon>Lentinula</taxon>
    </lineage>
</organism>
<gene>
    <name evidence="1" type="ORF">J3R30DRAFT_3402485</name>
</gene>
<protein>
    <submittedName>
        <fullName evidence="1">Uncharacterized protein</fullName>
    </submittedName>
</protein>
<dbReference type="Proteomes" id="UP001150266">
    <property type="component" value="Unassembled WGS sequence"/>
</dbReference>
<reference evidence="1" key="1">
    <citation type="submission" date="2022-08" db="EMBL/GenBank/DDBJ databases">
        <title>A Global Phylogenomic Analysis of the Shiitake Genus Lentinula.</title>
        <authorList>
            <consortium name="DOE Joint Genome Institute"/>
            <person name="Sierra-Patev S."/>
            <person name="Min B."/>
            <person name="Naranjo-Ortiz M."/>
            <person name="Looney B."/>
            <person name="Konkel Z."/>
            <person name="Slot J.C."/>
            <person name="Sakamoto Y."/>
            <person name="Steenwyk J.L."/>
            <person name="Rokas A."/>
            <person name="Carro J."/>
            <person name="Camarero S."/>
            <person name="Ferreira P."/>
            <person name="Molpeceres G."/>
            <person name="Ruiz-Duenas F.J."/>
            <person name="Serrano A."/>
            <person name="Henrissat B."/>
            <person name="Drula E."/>
            <person name="Hughes K.W."/>
            <person name="Mata J.L."/>
            <person name="Ishikawa N.K."/>
            <person name="Vargas-Isla R."/>
            <person name="Ushijima S."/>
            <person name="Smith C.A."/>
            <person name="Ahrendt S."/>
            <person name="Andreopoulos W."/>
            <person name="He G."/>
            <person name="Labutti K."/>
            <person name="Lipzen A."/>
            <person name="Ng V."/>
            <person name="Riley R."/>
            <person name="Sandor L."/>
            <person name="Barry K."/>
            <person name="Martinez A.T."/>
            <person name="Xiao Y."/>
            <person name="Gibbons J.G."/>
            <person name="Terashima K."/>
            <person name="Grigoriev I.V."/>
            <person name="Hibbett D.S."/>
        </authorList>
    </citation>
    <scope>NUCLEOTIDE SEQUENCE</scope>
    <source>
        <strain evidence="1">JLM2183</strain>
    </source>
</reference>